<dbReference type="InterPro" id="IPR016181">
    <property type="entry name" value="Acyl_CoA_acyltransferase"/>
</dbReference>
<dbReference type="AlphaFoldDB" id="A0A0A0JJV7"/>
<dbReference type="PROSITE" id="PS51186">
    <property type="entry name" value="GNAT"/>
    <property type="match status" value="1"/>
</dbReference>
<dbReference type="PANTHER" id="PTHR43792">
    <property type="entry name" value="GNAT FAMILY, PUTATIVE (AFU_ORTHOLOGUE AFUA_3G00765)-RELATED-RELATED"/>
    <property type="match status" value="1"/>
</dbReference>
<protein>
    <recommendedName>
        <fullName evidence="1">N-acetyltransferase domain-containing protein</fullName>
    </recommendedName>
</protein>
<evidence type="ECO:0000259" key="1">
    <source>
        <dbReference type="PROSITE" id="PS51186"/>
    </source>
</evidence>
<evidence type="ECO:0000313" key="2">
    <source>
        <dbReference type="EMBL" id="KGN36342.1"/>
    </source>
</evidence>
<sequence length="300" mass="32280">MRATVAATYEFQVAGHLDEHWSGRLGGLELRHDGDGTSVLSGALADQSQLHGVLAGLRDVGAPLLAVRMVSEPAGAKDSRAASVGGAPSIDSPVFVDGAVSVDGAAAVAAAGTPLTGLSWPKQTERLTLRPARPEDADAVWAFRHLDSVCQWQSDGPMAIEAFRARFAEADRIAVTLVVEHDGEVIGDLMLRVEDAWGQTDVVDDARGTQAELAWTLHPAYEGKGFGTEAVRAMIRICLSELGIRRIVAFSFADNERSWRLMERVGMRRELHAVADALHRSGEWLDTYGYALLRDDAAVD</sequence>
<gene>
    <name evidence="2" type="ORF">N803_05930</name>
</gene>
<comment type="caution">
    <text evidence="2">The sequence shown here is derived from an EMBL/GenBank/DDBJ whole genome shotgun (WGS) entry which is preliminary data.</text>
</comment>
<dbReference type="Gene3D" id="3.40.630.30">
    <property type="match status" value="1"/>
</dbReference>
<reference evidence="2 3" key="1">
    <citation type="submission" date="2013-08" db="EMBL/GenBank/DDBJ databases">
        <title>The genome sequence of Knoellia subterranea.</title>
        <authorList>
            <person name="Zhu W."/>
            <person name="Wang G."/>
        </authorList>
    </citation>
    <scope>NUCLEOTIDE SEQUENCE [LARGE SCALE GENOMIC DNA]</scope>
    <source>
        <strain evidence="2 3">KCTC 19937</strain>
    </source>
</reference>
<dbReference type="PANTHER" id="PTHR43792:SF1">
    <property type="entry name" value="N-ACETYLTRANSFERASE DOMAIN-CONTAINING PROTEIN"/>
    <property type="match status" value="1"/>
</dbReference>
<dbReference type="InterPro" id="IPR000182">
    <property type="entry name" value="GNAT_dom"/>
</dbReference>
<feature type="domain" description="N-acetyltransferase" evidence="1">
    <location>
        <begin position="127"/>
        <end position="295"/>
    </location>
</feature>
<dbReference type="EMBL" id="AVPK01000012">
    <property type="protein sequence ID" value="KGN36342.1"/>
    <property type="molecule type" value="Genomic_DNA"/>
</dbReference>
<organism evidence="2 3">
    <name type="scientific">Knoellia subterranea KCTC 19937</name>
    <dbReference type="NCBI Taxonomy" id="1385521"/>
    <lineage>
        <taxon>Bacteria</taxon>
        <taxon>Bacillati</taxon>
        <taxon>Actinomycetota</taxon>
        <taxon>Actinomycetes</taxon>
        <taxon>Micrococcales</taxon>
        <taxon>Intrasporangiaceae</taxon>
        <taxon>Knoellia</taxon>
    </lineage>
</organism>
<proteinExistence type="predicted"/>
<dbReference type="InterPro" id="IPR051531">
    <property type="entry name" value="N-acetyltransferase"/>
</dbReference>
<accession>A0A0A0JJV7</accession>
<dbReference type="STRING" id="1385521.N803_05930"/>
<dbReference type="SUPFAM" id="SSF55729">
    <property type="entry name" value="Acyl-CoA N-acyltransferases (Nat)"/>
    <property type="match status" value="1"/>
</dbReference>
<dbReference type="eggNOG" id="COG1670">
    <property type="taxonomic scope" value="Bacteria"/>
</dbReference>
<dbReference type="GO" id="GO:0016747">
    <property type="term" value="F:acyltransferase activity, transferring groups other than amino-acyl groups"/>
    <property type="evidence" value="ECO:0007669"/>
    <property type="project" value="InterPro"/>
</dbReference>
<dbReference type="Pfam" id="PF13302">
    <property type="entry name" value="Acetyltransf_3"/>
    <property type="match status" value="1"/>
</dbReference>
<dbReference type="CDD" id="cd04301">
    <property type="entry name" value="NAT_SF"/>
    <property type="match status" value="1"/>
</dbReference>
<keyword evidence="3" id="KW-1185">Reference proteome</keyword>
<name>A0A0A0JJV7_9MICO</name>
<dbReference type="Proteomes" id="UP000030011">
    <property type="component" value="Unassembled WGS sequence"/>
</dbReference>
<evidence type="ECO:0000313" key="3">
    <source>
        <dbReference type="Proteomes" id="UP000030011"/>
    </source>
</evidence>